<evidence type="ECO:0000256" key="5">
    <source>
        <dbReference type="ARBA" id="ARBA00022679"/>
    </source>
</evidence>
<dbReference type="Pfam" id="PF02446">
    <property type="entry name" value="Glyco_hydro_77"/>
    <property type="match status" value="1"/>
</dbReference>
<dbReference type="OrthoDB" id="6123450at2759"/>
<dbReference type="VEuPathDB" id="ToxoDB:TGDOM2_271210"/>
<dbReference type="AlphaFoldDB" id="A0A086KGG4"/>
<keyword evidence="6" id="KW-0119">Carbohydrate metabolism</keyword>
<accession>A0A086KGG4</accession>
<protein>
    <recommendedName>
        <fullName evidence="3">4-alpha-glucanotransferase</fullName>
        <ecNumber evidence="3">2.4.1.25</ecNumber>
    </recommendedName>
    <alternativeName>
        <fullName evidence="7">Amylomaltase</fullName>
    </alternativeName>
    <alternativeName>
        <fullName evidence="8">Disproportionating enzyme</fullName>
    </alternativeName>
</protein>
<gene>
    <name evidence="9" type="ORF">TGDOM2_271210</name>
</gene>
<dbReference type="Proteomes" id="UP000028837">
    <property type="component" value="Unassembled WGS sequence"/>
</dbReference>
<dbReference type="NCBIfam" id="TIGR00217">
    <property type="entry name" value="malQ"/>
    <property type="match status" value="1"/>
</dbReference>
<dbReference type="GO" id="GO:0004134">
    <property type="term" value="F:4-alpha-glucanotransferase activity"/>
    <property type="evidence" value="ECO:0007669"/>
    <property type="project" value="UniProtKB-EC"/>
</dbReference>
<evidence type="ECO:0000256" key="7">
    <source>
        <dbReference type="ARBA" id="ARBA00031423"/>
    </source>
</evidence>
<evidence type="ECO:0000256" key="4">
    <source>
        <dbReference type="ARBA" id="ARBA00022676"/>
    </source>
</evidence>
<evidence type="ECO:0000256" key="2">
    <source>
        <dbReference type="ARBA" id="ARBA00005684"/>
    </source>
</evidence>
<keyword evidence="5 9" id="KW-0808">Transferase</keyword>
<evidence type="ECO:0000313" key="9">
    <source>
        <dbReference type="EMBL" id="KFG43482.1"/>
    </source>
</evidence>
<dbReference type="Gene3D" id="3.20.20.80">
    <property type="entry name" value="Glycosidases"/>
    <property type="match status" value="2"/>
</dbReference>
<dbReference type="InterPro" id="IPR003385">
    <property type="entry name" value="Glyco_hydro_77"/>
</dbReference>
<dbReference type="SUPFAM" id="SSF51445">
    <property type="entry name" value="(Trans)glycosidases"/>
    <property type="match status" value="1"/>
</dbReference>
<dbReference type="InterPro" id="IPR017853">
    <property type="entry name" value="GH"/>
</dbReference>
<comment type="caution">
    <text evidence="9">The sequence shown here is derived from an EMBL/GenBank/DDBJ whole genome shotgun (WGS) entry which is preliminary data.</text>
</comment>
<keyword evidence="4 9" id="KW-0328">Glycosyltransferase</keyword>
<reference evidence="9 10" key="1">
    <citation type="submission" date="2014-02" db="EMBL/GenBank/DDBJ databases">
        <authorList>
            <person name="Sibley D."/>
            <person name="Venepally P."/>
            <person name="Karamycheva S."/>
            <person name="Hadjithomas M."/>
            <person name="Khan A."/>
            <person name="Brunk B."/>
            <person name="Roos D."/>
            <person name="Caler E."/>
            <person name="Lorenzi H."/>
        </authorList>
    </citation>
    <scope>NUCLEOTIDE SEQUENCE [LARGE SCALE GENOMIC DNA]</scope>
    <source>
        <strain evidence="9 10">GAB2-2007-GAL-DOM2</strain>
    </source>
</reference>
<comment type="similarity">
    <text evidence="2">Belongs to the disproportionating enzyme family.</text>
</comment>
<dbReference type="GO" id="GO:0005975">
    <property type="term" value="P:carbohydrate metabolic process"/>
    <property type="evidence" value="ECO:0007669"/>
    <property type="project" value="InterPro"/>
</dbReference>
<sequence>MEEILHEGRFAGLIMHPSSLPNRNGLSGDFGKGAYEFVDYLVAARLNYWQVLPLGPCRYVGEQPGCPYLATSTFAMNPLFVSVEALVEDGLISEEEVAGLLKDSSSDGQGGSSQAQTAELKGSRHVDYVRSMKFKEDVLALSYERFRNKNECDEYNDFCAKNYFWLQGYACFEALQARFPDATTWLDWPQEYKNYRHLRKDAALMESLNTAAIVNDKAVPQTTPEFHKFVQYKVCRHWRDLRQYANEREIKIFGDVAFYVNLHSSDVWSYPEMFQMNPETSEPLYVSGVPPDPFCADGQLWGHPVYDWKAHEKTQFRWWTKRIRLTFEKVDALRLDHFRGFVAYWRVPYAHAVKYKTASDGEWVEGPGEKLFDALYKHMGWLLPKKALPSQLPKDKHGHSSLMKRIRHVWGFAGHQAQQAPPPECQGDADTYERRLTYRGTAPMIVAEDLGFITEEIVILRDKYNILSMRVMQFAWGDTEKGPNCEHLPYNVTRNCCVHTGTHDNDTVLGWWKTASPEQKTHLTNYLGLDKEPTAEDAHWHLVRLAMETVAHLVVIPVQDVVGYGSEARFNQPGSDSPSNWSWQLDSLDELYNPPVFDRFAKLLETSGRVKALNDSFPK</sequence>
<evidence type="ECO:0000256" key="3">
    <source>
        <dbReference type="ARBA" id="ARBA00012560"/>
    </source>
</evidence>
<dbReference type="EC" id="2.4.1.25" evidence="3"/>
<dbReference type="PANTHER" id="PTHR32438">
    <property type="entry name" value="4-ALPHA-GLUCANOTRANSFERASE DPE1, CHLOROPLASTIC/AMYLOPLASTIC"/>
    <property type="match status" value="1"/>
</dbReference>
<name>A0A086KGG4_TOXGO</name>
<dbReference type="PANTHER" id="PTHR32438:SF5">
    <property type="entry name" value="4-ALPHA-GLUCANOTRANSFERASE DPE1, CHLOROPLASTIC_AMYLOPLASTIC"/>
    <property type="match status" value="1"/>
</dbReference>
<organism evidence="9 10">
    <name type="scientific">Toxoplasma gondii GAB2-2007-GAL-DOM2</name>
    <dbReference type="NCBI Taxonomy" id="1130820"/>
    <lineage>
        <taxon>Eukaryota</taxon>
        <taxon>Sar</taxon>
        <taxon>Alveolata</taxon>
        <taxon>Apicomplexa</taxon>
        <taxon>Conoidasida</taxon>
        <taxon>Coccidia</taxon>
        <taxon>Eucoccidiorida</taxon>
        <taxon>Eimeriorina</taxon>
        <taxon>Sarcocystidae</taxon>
        <taxon>Toxoplasma</taxon>
    </lineage>
</organism>
<proteinExistence type="inferred from homology"/>
<evidence type="ECO:0000256" key="6">
    <source>
        <dbReference type="ARBA" id="ARBA00023277"/>
    </source>
</evidence>
<comment type="catalytic activity">
    <reaction evidence="1">
        <text>Transfers a segment of a (1-&gt;4)-alpha-D-glucan to a new position in an acceptor, which may be glucose or a (1-&gt;4)-alpha-D-glucan.</text>
        <dbReference type="EC" id="2.4.1.25"/>
    </reaction>
</comment>
<evidence type="ECO:0000256" key="8">
    <source>
        <dbReference type="ARBA" id="ARBA00031501"/>
    </source>
</evidence>
<evidence type="ECO:0000313" key="10">
    <source>
        <dbReference type="Proteomes" id="UP000028837"/>
    </source>
</evidence>
<dbReference type="EMBL" id="AHZU02000513">
    <property type="protein sequence ID" value="KFG43482.1"/>
    <property type="molecule type" value="Genomic_DNA"/>
</dbReference>
<evidence type="ECO:0000256" key="1">
    <source>
        <dbReference type="ARBA" id="ARBA00000439"/>
    </source>
</evidence>